<name>A0A5E4QRW9_9NEOP</name>
<evidence type="ECO:0000313" key="2">
    <source>
        <dbReference type="Proteomes" id="UP000324832"/>
    </source>
</evidence>
<organism evidence="1 2">
    <name type="scientific">Leptidea sinapis</name>
    <dbReference type="NCBI Taxonomy" id="189913"/>
    <lineage>
        <taxon>Eukaryota</taxon>
        <taxon>Metazoa</taxon>
        <taxon>Ecdysozoa</taxon>
        <taxon>Arthropoda</taxon>
        <taxon>Hexapoda</taxon>
        <taxon>Insecta</taxon>
        <taxon>Pterygota</taxon>
        <taxon>Neoptera</taxon>
        <taxon>Endopterygota</taxon>
        <taxon>Lepidoptera</taxon>
        <taxon>Glossata</taxon>
        <taxon>Ditrysia</taxon>
        <taxon>Papilionoidea</taxon>
        <taxon>Pieridae</taxon>
        <taxon>Dismorphiinae</taxon>
        <taxon>Leptidea</taxon>
    </lineage>
</organism>
<keyword evidence="2" id="KW-1185">Reference proteome</keyword>
<dbReference type="EMBL" id="FZQP02005122">
    <property type="protein sequence ID" value="VVD01044.1"/>
    <property type="molecule type" value="Genomic_DNA"/>
</dbReference>
<accession>A0A5E4QRW9</accession>
<dbReference type="AlphaFoldDB" id="A0A5E4QRW9"/>
<evidence type="ECO:0000313" key="1">
    <source>
        <dbReference type="EMBL" id="VVD01044.1"/>
    </source>
</evidence>
<dbReference type="Proteomes" id="UP000324832">
    <property type="component" value="Unassembled WGS sequence"/>
</dbReference>
<gene>
    <name evidence="1" type="ORF">LSINAPIS_LOCUS11562</name>
</gene>
<protein>
    <submittedName>
        <fullName evidence="1">Uncharacterized protein</fullName>
    </submittedName>
</protein>
<proteinExistence type="predicted"/>
<sequence length="90" mass="10356">MSSEVVDLALDIDHLSISKAVSIENAEECNRYITQSNDDSLTIITQNIRSIYKNIDELNVLLSRMKLNIDIIILTECWLCMNRISLRRTV</sequence>
<reference evidence="1 2" key="1">
    <citation type="submission" date="2017-07" db="EMBL/GenBank/DDBJ databases">
        <authorList>
            <person name="Talla V."/>
            <person name="Backstrom N."/>
        </authorList>
    </citation>
    <scope>NUCLEOTIDE SEQUENCE [LARGE SCALE GENOMIC DNA]</scope>
</reference>